<feature type="compositionally biased region" description="Polar residues" evidence="1">
    <location>
        <begin position="26"/>
        <end position="36"/>
    </location>
</feature>
<protein>
    <submittedName>
        <fullName evidence="2">Uncharacterized protein</fullName>
    </submittedName>
</protein>
<dbReference type="Proteomes" id="UP000255284">
    <property type="component" value="Unassembled WGS sequence"/>
</dbReference>
<evidence type="ECO:0000313" key="2">
    <source>
        <dbReference type="EMBL" id="STO15484.1"/>
    </source>
</evidence>
<proteinExistence type="predicted"/>
<dbReference type="AlphaFoldDB" id="A0A8G2M5K8"/>
<feature type="compositionally biased region" description="Polar residues" evidence="1">
    <location>
        <begin position="141"/>
        <end position="158"/>
    </location>
</feature>
<gene>
    <name evidence="2" type="ORF">NCTC11819_00020</name>
</gene>
<feature type="region of interest" description="Disordered" evidence="1">
    <location>
        <begin position="96"/>
        <end position="158"/>
    </location>
</feature>
<dbReference type="EMBL" id="UGGQ01000006">
    <property type="protein sequence ID" value="STO15484.1"/>
    <property type="molecule type" value="Genomic_DNA"/>
</dbReference>
<sequence>MRLNAPIQTRTFPTATPPRVNLATQHNSQAHSSIGTPSPHKALTDRKRPVSGTISLPLPGYFSPFPHGTNTLSVTRKYSGLQRGLCRFQDRLHESVPTRGHAPTQTHSNHLRGYHPLRPAIPDSSTQNTPKALLPCGKQHATPQHPTSNARTLDTSRV</sequence>
<reference evidence="2 3" key="1">
    <citation type="submission" date="2018-06" db="EMBL/GenBank/DDBJ databases">
        <authorList>
            <consortium name="Pathogen Informatics"/>
            <person name="Doyle S."/>
        </authorList>
    </citation>
    <scope>NUCLEOTIDE SEQUENCE [LARGE SCALE GENOMIC DNA]</scope>
    <source>
        <strain evidence="2 3">NCTC11819</strain>
    </source>
</reference>
<dbReference type="AntiFam" id="ANF00024">
    <property type="entry name" value="Antisense to 23S rRNA"/>
</dbReference>
<organism evidence="2 3">
    <name type="scientific">Mobiluncus mulieris</name>
    <dbReference type="NCBI Taxonomy" id="2052"/>
    <lineage>
        <taxon>Bacteria</taxon>
        <taxon>Bacillati</taxon>
        <taxon>Actinomycetota</taxon>
        <taxon>Actinomycetes</taxon>
        <taxon>Actinomycetales</taxon>
        <taxon>Actinomycetaceae</taxon>
        <taxon>Mobiluncus</taxon>
    </lineage>
</organism>
<feature type="region of interest" description="Disordered" evidence="1">
    <location>
        <begin position="26"/>
        <end position="51"/>
    </location>
</feature>
<evidence type="ECO:0000256" key="1">
    <source>
        <dbReference type="SAM" id="MobiDB-lite"/>
    </source>
</evidence>
<comment type="caution">
    <text evidence="2">The sequence shown here is derived from an EMBL/GenBank/DDBJ whole genome shotgun (WGS) entry which is preliminary data.</text>
</comment>
<accession>A0A8G2M5K8</accession>
<name>A0A8G2M5K8_9ACTO</name>
<evidence type="ECO:0000313" key="3">
    <source>
        <dbReference type="Proteomes" id="UP000255284"/>
    </source>
</evidence>